<feature type="compositionally biased region" description="Low complexity" evidence="5">
    <location>
        <begin position="119"/>
        <end position="138"/>
    </location>
</feature>
<dbReference type="EC" id="2.7.-.-" evidence="4"/>
<feature type="region of interest" description="Disordered" evidence="5">
    <location>
        <begin position="846"/>
        <end position="891"/>
    </location>
</feature>
<keyword evidence="2 4" id="KW-0808">Transferase</keyword>
<dbReference type="AlphaFoldDB" id="A0AAW0EQI6"/>
<dbReference type="InterPro" id="IPR038286">
    <property type="entry name" value="IPK_sf"/>
</dbReference>
<feature type="compositionally biased region" description="Low complexity" evidence="5">
    <location>
        <begin position="271"/>
        <end position="297"/>
    </location>
</feature>
<name>A0AAW0EQI6_9TRYP</name>
<comment type="caution">
    <text evidence="6">The sequence shown here is derived from an EMBL/GenBank/DDBJ whole genome shotgun (WGS) entry which is preliminary data.</text>
</comment>
<feature type="region of interest" description="Disordered" evidence="5">
    <location>
        <begin position="608"/>
        <end position="650"/>
    </location>
</feature>
<keyword evidence="3 4" id="KW-0418">Kinase</keyword>
<dbReference type="GO" id="GO:0000828">
    <property type="term" value="F:inositol hexakisphosphate kinase activity"/>
    <property type="evidence" value="ECO:0007669"/>
    <property type="project" value="TreeGrafter"/>
</dbReference>
<reference evidence="6 7" key="1">
    <citation type="journal article" date="2021" name="MBio">
        <title>A New Model Trypanosomatid, Novymonas esmeraldas: Genomic Perception of Its 'Candidatus Pandoraea novymonadis' Endosymbiont.</title>
        <authorList>
            <person name="Zakharova A."/>
            <person name="Saura A."/>
            <person name="Butenko A."/>
            <person name="Podesvova L."/>
            <person name="Warmusova S."/>
            <person name="Kostygov A.Y."/>
            <person name="Nenarokova A."/>
            <person name="Lukes J."/>
            <person name="Opperdoes F.R."/>
            <person name="Yurchenko V."/>
        </authorList>
    </citation>
    <scope>NUCLEOTIDE SEQUENCE [LARGE SCALE GENOMIC DNA]</scope>
    <source>
        <strain evidence="6 7">E262AT.01</strain>
    </source>
</reference>
<evidence type="ECO:0000313" key="6">
    <source>
        <dbReference type="EMBL" id="KAK7195984.1"/>
    </source>
</evidence>
<feature type="region of interest" description="Disordered" evidence="5">
    <location>
        <begin position="1"/>
        <end position="219"/>
    </location>
</feature>
<feature type="region of interest" description="Disordered" evidence="5">
    <location>
        <begin position="271"/>
        <end position="388"/>
    </location>
</feature>
<feature type="region of interest" description="Disordered" evidence="5">
    <location>
        <begin position="942"/>
        <end position="961"/>
    </location>
</feature>
<dbReference type="InterPro" id="IPR005522">
    <property type="entry name" value="IPK"/>
</dbReference>
<feature type="compositionally biased region" description="Polar residues" evidence="5">
    <location>
        <begin position="70"/>
        <end position="87"/>
    </location>
</feature>
<dbReference type="PANTHER" id="PTHR12400:SF104">
    <property type="entry name" value="KINASE"/>
    <property type="match status" value="1"/>
</dbReference>
<accession>A0AAW0EQI6</accession>
<comment type="similarity">
    <text evidence="1 4">Belongs to the inositol phosphokinase (IPK) family.</text>
</comment>
<evidence type="ECO:0000256" key="2">
    <source>
        <dbReference type="ARBA" id="ARBA00022679"/>
    </source>
</evidence>
<evidence type="ECO:0000256" key="4">
    <source>
        <dbReference type="RuleBase" id="RU363090"/>
    </source>
</evidence>
<feature type="compositionally biased region" description="Low complexity" evidence="5">
    <location>
        <begin position="53"/>
        <end position="69"/>
    </location>
</feature>
<dbReference type="Pfam" id="PF03770">
    <property type="entry name" value="IPK"/>
    <property type="match status" value="1"/>
</dbReference>
<feature type="compositionally biased region" description="Polar residues" evidence="5">
    <location>
        <begin position="206"/>
        <end position="219"/>
    </location>
</feature>
<keyword evidence="7" id="KW-1185">Reference proteome</keyword>
<feature type="compositionally biased region" description="Low complexity" evidence="5">
    <location>
        <begin position="859"/>
        <end position="876"/>
    </location>
</feature>
<dbReference type="GO" id="GO:0032958">
    <property type="term" value="P:inositol phosphate biosynthetic process"/>
    <property type="evidence" value="ECO:0007669"/>
    <property type="project" value="InterPro"/>
</dbReference>
<evidence type="ECO:0000256" key="1">
    <source>
        <dbReference type="ARBA" id="ARBA00007374"/>
    </source>
</evidence>
<dbReference type="GO" id="GO:0005634">
    <property type="term" value="C:nucleus"/>
    <property type="evidence" value="ECO:0007669"/>
    <property type="project" value="TreeGrafter"/>
</dbReference>
<feature type="compositionally biased region" description="Basic residues" evidence="5">
    <location>
        <begin position="154"/>
        <end position="171"/>
    </location>
</feature>
<protein>
    <recommendedName>
        <fullName evidence="4">Kinase</fullName>
        <ecNumber evidence="4">2.7.-.-</ecNumber>
    </recommendedName>
</protein>
<gene>
    <name evidence="6" type="ORF">NESM_000531700</name>
</gene>
<feature type="compositionally biased region" description="Basic and acidic residues" evidence="5">
    <location>
        <begin position="13"/>
        <end position="23"/>
    </location>
</feature>
<proteinExistence type="inferred from homology"/>
<dbReference type="Proteomes" id="UP001430356">
    <property type="component" value="Unassembled WGS sequence"/>
</dbReference>
<evidence type="ECO:0000256" key="5">
    <source>
        <dbReference type="SAM" id="MobiDB-lite"/>
    </source>
</evidence>
<evidence type="ECO:0000313" key="7">
    <source>
        <dbReference type="Proteomes" id="UP001430356"/>
    </source>
</evidence>
<dbReference type="Gene3D" id="3.30.470.160">
    <property type="entry name" value="Inositol polyphosphate kinase"/>
    <property type="match status" value="1"/>
</dbReference>
<dbReference type="EMBL" id="JAECZO010000066">
    <property type="protein sequence ID" value="KAK7195984.1"/>
    <property type="molecule type" value="Genomic_DNA"/>
</dbReference>
<evidence type="ECO:0000256" key="3">
    <source>
        <dbReference type="ARBA" id="ARBA00022777"/>
    </source>
</evidence>
<dbReference type="GO" id="GO:0005737">
    <property type="term" value="C:cytoplasm"/>
    <property type="evidence" value="ECO:0007669"/>
    <property type="project" value="TreeGrafter"/>
</dbReference>
<organism evidence="6 7">
    <name type="scientific">Novymonas esmeraldas</name>
    <dbReference type="NCBI Taxonomy" id="1808958"/>
    <lineage>
        <taxon>Eukaryota</taxon>
        <taxon>Discoba</taxon>
        <taxon>Euglenozoa</taxon>
        <taxon>Kinetoplastea</taxon>
        <taxon>Metakinetoplastina</taxon>
        <taxon>Trypanosomatida</taxon>
        <taxon>Trypanosomatidae</taxon>
        <taxon>Novymonas</taxon>
    </lineage>
</organism>
<feature type="compositionally biased region" description="Basic and acidic residues" evidence="5">
    <location>
        <begin position="96"/>
        <end position="106"/>
    </location>
</feature>
<feature type="compositionally biased region" description="Low complexity" evidence="5">
    <location>
        <begin position="320"/>
        <end position="333"/>
    </location>
</feature>
<dbReference type="SUPFAM" id="SSF56104">
    <property type="entry name" value="SAICAR synthase-like"/>
    <property type="match status" value="1"/>
</dbReference>
<feature type="region of interest" description="Disordered" evidence="5">
    <location>
        <begin position="450"/>
        <end position="469"/>
    </location>
</feature>
<sequence>MRNSFSRSTFDAVLDHSSTEEHRTSRRVSANASLTQRAPLPAPPCAMSVTSNTAAAAAAAAAADAAATAPPQSSCGERQPCDATTQEEPLVLMPLRSERLDARNSSDELDGYRSSCEQSLPGDSSSSNSTSKPPSTTSAEAARREHASGEPPQHHHHHHHHHRNHHHRYRGRGSPVRNAEREAERQQLVSMSFTDESAAAVRRAPSTDSVGTTATASPVVQTHEATATVAGRRFCAARTSSPMPITATTSTKTSLAMISAALNVESHSAAEASRRSASSSPGTASIAAAAGGSTSSAMLLRAPVSAASHGERDEDAGALRSPTASRLSRSSSGDSGGVEASVGHDVVEKSRSTAASQRGTPAACRSSPPANGEGAPPQQSDTHTNTAAAAAATGAAVVAVDAAETAHGGPSISAIPAPVLHTASATGALDVETRTSTNISGPRQDMVAAPAAPAHAAVDASSSSSVGGHHLSVTEGNAFLKQSGSRREEAFYNMIQPYQETLVREAVRQAPHTVEHWGHHRAGTPCAGTTDTAATSAAAAAAATAAAGGALHAPASAVARRCNSEDGGGVVADPDEVAAVCEARWEAYQQYEAEDMMNLHILASEQLVDGGAGRPPPHPRGSHVSAGTPVAQRPHQHDDDVESPPPSPHQVDKELVELAARLWWTVRFRNFYRTSAAAYEVQRQAAEVAGLAPPSPSAYSLAGTALLNSRCSTPVSLHPPSAPASPTPPTMNATAMEQWLLGHRSDGRHGGAAMAAGGSVSGTATPCMVGSFAAPSSEGLGSSASAGERQYAAQKHRALQLLAAFVPRYHGTRRLFAQDVLRCEREANAAAAAAAAATAAAATVVPSSTVEHENPLNGAQTRAPATTAAPSTAAESPAPPPPHHPQEGLVQPPQQPIVVDADDDDDGDDGDKRVCRMIMLEYVCYRFRRPCVMDIKMGSRQYGLHPSAEKKQSKERKSKLSTSARYGIRLAGYRRWSAEDAQYKFRSKLQCRCLTLSEVKGEIATFLLHSREMEHVFRRQLQRLRVAFSQQTVFRFFTSSLLFVYDAEDPLSTARVTMVDFAYTYESRELAQGGDPDADFAYDIGYLKAIDTLLSLLA</sequence>
<dbReference type="GO" id="GO:0046854">
    <property type="term" value="P:phosphatidylinositol phosphate biosynthetic process"/>
    <property type="evidence" value="ECO:0007669"/>
    <property type="project" value="TreeGrafter"/>
</dbReference>
<dbReference type="PANTHER" id="PTHR12400">
    <property type="entry name" value="INOSITOL POLYPHOSPHATE KINASE"/>
    <property type="match status" value="1"/>
</dbReference>
<feature type="compositionally biased region" description="Polar residues" evidence="5">
    <location>
        <begin position="27"/>
        <end position="36"/>
    </location>
</feature>